<dbReference type="Proteomes" id="UP001500655">
    <property type="component" value="Unassembled WGS sequence"/>
</dbReference>
<organism evidence="2 3">
    <name type="scientific">Luedemannella helvata</name>
    <dbReference type="NCBI Taxonomy" id="349315"/>
    <lineage>
        <taxon>Bacteria</taxon>
        <taxon>Bacillati</taxon>
        <taxon>Actinomycetota</taxon>
        <taxon>Actinomycetes</taxon>
        <taxon>Micromonosporales</taxon>
        <taxon>Micromonosporaceae</taxon>
        <taxon>Luedemannella</taxon>
    </lineage>
</organism>
<dbReference type="SUPFAM" id="SSF53901">
    <property type="entry name" value="Thiolase-like"/>
    <property type="match status" value="1"/>
</dbReference>
<evidence type="ECO:0000259" key="1">
    <source>
        <dbReference type="Pfam" id="PF00109"/>
    </source>
</evidence>
<dbReference type="Pfam" id="PF00109">
    <property type="entry name" value="ketoacyl-synt"/>
    <property type="match status" value="1"/>
</dbReference>
<evidence type="ECO:0000313" key="3">
    <source>
        <dbReference type="Proteomes" id="UP001500655"/>
    </source>
</evidence>
<reference evidence="2 3" key="1">
    <citation type="journal article" date="2019" name="Int. J. Syst. Evol. Microbiol.">
        <title>The Global Catalogue of Microorganisms (GCM) 10K type strain sequencing project: providing services to taxonomists for standard genome sequencing and annotation.</title>
        <authorList>
            <consortium name="The Broad Institute Genomics Platform"/>
            <consortium name="The Broad Institute Genome Sequencing Center for Infectious Disease"/>
            <person name="Wu L."/>
            <person name="Ma J."/>
        </authorList>
    </citation>
    <scope>NUCLEOTIDE SEQUENCE [LARGE SCALE GENOMIC DNA]</scope>
    <source>
        <strain evidence="2 3">JCM 13249</strain>
    </source>
</reference>
<keyword evidence="3" id="KW-1185">Reference proteome</keyword>
<feature type="domain" description="Beta-ketoacyl synthase-like N-terminal" evidence="1">
    <location>
        <begin position="129"/>
        <end position="199"/>
    </location>
</feature>
<gene>
    <name evidence="2" type="ORF">GCM10009681_42690</name>
</gene>
<proteinExistence type="predicted"/>
<protein>
    <recommendedName>
        <fullName evidence="1">Beta-ketoacyl synthase-like N-terminal domain-containing protein</fullName>
    </recommendedName>
</protein>
<comment type="caution">
    <text evidence="2">The sequence shown here is derived from an EMBL/GenBank/DDBJ whole genome shotgun (WGS) entry which is preliminary data.</text>
</comment>
<dbReference type="InterPro" id="IPR016039">
    <property type="entry name" value="Thiolase-like"/>
</dbReference>
<dbReference type="EMBL" id="BAAALS010000023">
    <property type="protein sequence ID" value="GAA1767066.1"/>
    <property type="molecule type" value="Genomic_DNA"/>
</dbReference>
<dbReference type="InterPro" id="IPR014030">
    <property type="entry name" value="Ketoacyl_synth_N"/>
</dbReference>
<name>A0ABN2KV78_9ACTN</name>
<dbReference type="Gene3D" id="3.40.47.10">
    <property type="match status" value="1"/>
</dbReference>
<sequence>MTVVLVHGPGSGAPARVVGWAVHLPDADPRPADVPSVLAGLIGSACPPEQAGSVLGRKGLLYKEPATRLALLAVHAALAASPPPGAATPTYDPVAPPARAPGPVQPDTAVVACGNFGNVETVVTVARAVRAGGVREVSPLAAPNASSNVLASTIALWFGLAGPNVMVCSGALAGLDGLDIAVRLLRTGRAGRVVLAGAEPGDEVARALHAGPGDRPLRAGGACVVLERAVAPTPVPGPADLVLGADGFDPGVIWGDTYGAQGVVSLALASGAVAAGRAGRVEVSCGDEHDGYRTARVWAS</sequence>
<dbReference type="RefSeq" id="WP_344084846.1">
    <property type="nucleotide sequence ID" value="NZ_BAAALS010000023.1"/>
</dbReference>
<evidence type="ECO:0000313" key="2">
    <source>
        <dbReference type="EMBL" id="GAA1767066.1"/>
    </source>
</evidence>
<accession>A0ABN2KV78</accession>